<accession>A0A919VE75</accession>
<comment type="caution">
    <text evidence="1">The sequence shown here is derived from an EMBL/GenBank/DDBJ whole genome shotgun (WGS) entry which is preliminary data.</text>
</comment>
<evidence type="ECO:0000313" key="2">
    <source>
        <dbReference type="Proteomes" id="UP000679179"/>
    </source>
</evidence>
<gene>
    <name evidence="1" type="ORF">CPJCM30710_15100</name>
</gene>
<organism evidence="1 2">
    <name type="scientific">Clostridium polyendosporum</name>
    <dbReference type="NCBI Taxonomy" id="69208"/>
    <lineage>
        <taxon>Bacteria</taxon>
        <taxon>Bacillati</taxon>
        <taxon>Bacillota</taxon>
        <taxon>Clostridia</taxon>
        <taxon>Eubacteriales</taxon>
        <taxon>Clostridiaceae</taxon>
        <taxon>Clostridium</taxon>
    </lineage>
</organism>
<protein>
    <submittedName>
        <fullName evidence="1">Uncharacterized protein</fullName>
    </submittedName>
</protein>
<sequence>MSYKVLITKEINNAGEEFLKENGYEIKMLSDILKETIIVDNDVLVNALIKENKDEFDCISVLSV</sequence>
<dbReference type="AlphaFoldDB" id="A0A919VE75"/>
<keyword evidence="2" id="KW-1185">Reference proteome</keyword>
<dbReference type="RefSeq" id="WP_212903564.1">
    <property type="nucleotide sequence ID" value="NZ_BOPZ01000010.1"/>
</dbReference>
<proteinExistence type="predicted"/>
<dbReference type="Proteomes" id="UP000679179">
    <property type="component" value="Unassembled WGS sequence"/>
</dbReference>
<name>A0A919VE75_9CLOT</name>
<dbReference type="EMBL" id="BOPZ01000010">
    <property type="protein sequence ID" value="GIM28844.1"/>
    <property type="molecule type" value="Genomic_DNA"/>
</dbReference>
<evidence type="ECO:0000313" key="1">
    <source>
        <dbReference type="EMBL" id="GIM28844.1"/>
    </source>
</evidence>
<reference evidence="1" key="1">
    <citation type="submission" date="2021-03" db="EMBL/GenBank/DDBJ databases">
        <title>Taxonomic study of Clostridium polyendosporum from meadow-gley soil under rice.</title>
        <authorList>
            <person name="Kobayashi H."/>
            <person name="Tanizawa Y."/>
            <person name="Yagura M."/>
        </authorList>
    </citation>
    <scope>NUCLEOTIDE SEQUENCE</scope>
    <source>
        <strain evidence="1">JCM 30710</strain>
    </source>
</reference>